<dbReference type="OrthoDB" id="9788031at2"/>
<comment type="subcellular location">
    <subcellularLocation>
        <location evidence="4">Cytoplasm</location>
    </subcellularLocation>
    <subcellularLocation>
        <location evidence="4">Cell membrane</location>
        <topology evidence="4">Peripheral membrane protein</topology>
        <orientation evidence="4">Cytoplasmic side</orientation>
    </subcellularLocation>
</comment>
<name>A0A3N5YQZ2_9ALTE</name>
<comment type="caution">
    <text evidence="5">The sequence shown here is derived from an EMBL/GenBank/DDBJ whole genome shotgun (WGS) entry which is preliminary data.</text>
</comment>
<dbReference type="Proteomes" id="UP000275281">
    <property type="component" value="Unassembled WGS sequence"/>
</dbReference>
<keyword evidence="3 4" id="KW-0472">Membrane</keyword>
<keyword evidence="6" id="KW-1185">Reference proteome</keyword>
<protein>
    <recommendedName>
        <fullName evidence="4">High frequency lysogenization protein HflD homolog</fullName>
    </recommendedName>
</protein>
<reference evidence="5 6" key="1">
    <citation type="submission" date="2018-11" db="EMBL/GenBank/DDBJ databases">
        <authorList>
            <person name="Ye M.-Q."/>
            <person name="Du Z.-J."/>
        </authorList>
    </citation>
    <scope>NUCLEOTIDE SEQUENCE [LARGE SCALE GENOMIC DNA]</scope>
    <source>
        <strain evidence="5 6">U0105</strain>
    </source>
</reference>
<dbReference type="GO" id="GO:0005737">
    <property type="term" value="C:cytoplasm"/>
    <property type="evidence" value="ECO:0007669"/>
    <property type="project" value="UniProtKB-SubCell"/>
</dbReference>
<dbReference type="InterPro" id="IPR035932">
    <property type="entry name" value="HflD-like_sf"/>
</dbReference>
<dbReference type="AlphaFoldDB" id="A0A3N5YQZ2"/>
<evidence type="ECO:0000256" key="4">
    <source>
        <dbReference type="HAMAP-Rule" id="MF_00695"/>
    </source>
</evidence>
<dbReference type="NCBIfam" id="NF001246">
    <property type="entry name" value="PRK00218.1-2"/>
    <property type="match status" value="1"/>
</dbReference>
<evidence type="ECO:0000313" key="6">
    <source>
        <dbReference type="Proteomes" id="UP000275281"/>
    </source>
</evidence>
<dbReference type="NCBIfam" id="NF001248">
    <property type="entry name" value="PRK00218.1-4"/>
    <property type="match status" value="1"/>
</dbReference>
<keyword evidence="1 4" id="KW-1003">Cell membrane</keyword>
<accession>A0A3N5YQZ2</accession>
<dbReference type="InterPro" id="IPR007451">
    <property type="entry name" value="HflD"/>
</dbReference>
<dbReference type="PANTHER" id="PTHR38100:SF1">
    <property type="entry name" value="HIGH FREQUENCY LYSOGENIZATION PROTEIN HFLD"/>
    <property type="match status" value="1"/>
</dbReference>
<dbReference type="HAMAP" id="MF_00695">
    <property type="entry name" value="HflD_protein"/>
    <property type="match status" value="1"/>
</dbReference>
<dbReference type="Gene3D" id="1.10.3890.10">
    <property type="entry name" value="HflD-like"/>
    <property type="match status" value="1"/>
</dbReference>
<comment type="similarity">
    <text evidence="4">Belongs to the HflD family.</text>
</comment>
<gene>
    <name evidence="4 5" type="primary">hflD</name>
    <name evidence="5" type="ORF">DRW07_04885</name>
</gene>
<proteinExistence type="inferred from homology"/>
<evidence type="ECO:0000256" key="3">
    <source>
        <dbReference type="ARBA" id="ARBA00023136"/>
    </source>
</evidence>
<keyword evidence="2 4" id="KW-0963">Cytoplasm</keyword>
<dbReference type="PANTHER" id="PTHR38100">
    <property type="entry name" value="HIGH FREQUENCY LYSOGENIZATION PROTEIN HFLD"/>
    <property type="match status" value="1"/>
</dbReference>
<dbReference type="EMBL" id="RPOK01000001">
    <property type="protein sequence ID" value="RPJ68731.1"/>
    <property type="molecule type" value="Genomic_DNA"/>
</dbReference>
<dbReference type="Pfam" id="PF04356">
    <property type="entry name" value="DUF489"/>
    <property type="match status" value="1"/>
</dbReference>
<dbReference type="SUPFAM" id="SSF101322">
    <property type="entry name" value="YcfC-like"/>
    <property type="match status" value="1"/>
</dbReference>
<dbReference type="RefSeq" id="WP_124026732.1">
    <property type="nucleotide sequence ID" value="NZ_JBHRSN010000005.1"/>
</dbReference>
<evidence type="ECO:0000256" key="2">
    <source>
        <dbReference type="ARBA" id="ARBA00022490"/>
    </source>
</evidence>
<sequence>MLAKNIEAQLALAGVCQAATLVQNIARKGEFDKLAFESSLSSILVTEPDTPQQVFGSLSNLRMGFSTLLSQLDNHSQQKDTELTRYIASILGLERKLTKHPKALAELGDRINHVQRQLAYVEVDNDQVISSLASIYTDIVSPLAPKIQIAGSPAFLKQSINQHRVRALLLAGVRAAFMWRQMGGKRRNILFQRKHIVHSAREALRLIQ</sequence>
<evidence type="ECO:0000313" key="5">
    <source>
        <dbReference type="EMBL" id="RPJ68731.1"/>
    </source>
</evidence>
<evidence type="ECO:0000256" key="1">
    <source>
        <dbReference type="ARBA" id="ARBA00022475"/>
    </source>
</evidence>
<organism evidence="5 6">
    <name type="scientific">Alteromonas sediminis</name>
    <dbReference type="NCBI Taxonomy" id="2259342"/>
    <lineage>
        <taxon>Bacteria</taxon>
        <taxon>Pseudomonadati</taxon>
        <taxon>Pseudomonadota</taxon>
        <taxon>Gammaproteobacteria</taxon>
        <taxon>Alteromonadales</taxon>
        <taxon>Alteromonadaceae</taxon>
        <taxon>Alteromonas/Salinimonas group</taxon>
        <taxon>Alteromonas</taxon>
    </lineage>
</organism>
<dbReference type="GO" id="GO:0005886">
    <property type="term" value="C:plasma membrane"/>
    <property type="evidence" value="ECO:0007669"/>
    <property type="project" value="UniProtKB-SubCell"/>
</dbReference>